<evidence type="ECO:0000259" key="3">
    <source>
        <dbReference type="Pfam" id="PF22936"/>
    </source>
</evidence>
<evidence type="ECO:0000313" key="5">
    <source>
        <dbReference type="RefSeq" id="XP_039122013.1"/>
    </source>
</evidence>
<feature type="coiled-coil region" evidence="1">
    <location>
        <begin position="149"/>
        <end position="176"/>
    </location>
</feature>
<dbReference type="Proteomes" id="UP001515500">
    <property type="component" value="Chromosome 4"/>
</dbReference>
<dbReference type="Pfam" id="PF14223">
    <property type="entry name" value="Retrotran_gag_2"/>
    <property type="match status" value="1"/>
</dbReference>
<sequence length="348" mass="39686">MKVYMCAQGVWDGIEPIDPKEEIETRKDQMALTAIYQGISEETLLVLAEKETAKEAWEMLKTMHMGAERVKEAKIQTLRSEFEGLRMREAETVDDFATKLTTIVNKIRALGDKVEEAYVLKKLLRAVPSKFIQIASTIEQFSNLQTMTVEEVIGSLKAHEERLRGFEDEKEEHILLTKAKWKAREEGEVTSNSLRGRGGNNWRGRGRGRGRSDDRSGIEGTHQEKNFDKTKCRSKKKDEEAYLVEKQDDDDEPALLMTEVCERLQDMKHAAEEIMLHEMNIKPSVRTKEIVYGNNLWYLDTGASNHMTGSRSQFSELDETIVGRVKFGDDSVVNIQGKGTVMFQCQNG</sequence>
<dbReference type="RefSeq" id="XP_039122013.1">
    <property type="nucleotide sequence ID" value="XM_039266079.1"/>
</dbReference>
<reference evidence="5" key="1">
    <citation type="submission" date="2025-08" db="UniProtKB">
        <authorList>
            <consortium name="RefSeq"/>
        </authorList>
    </citation>
    <scope>IDENTIFICATION</scope>
</reference>
<feature type="region of interest" description="Disordered" evidence="2">
    <location>
        <begin position="186"/>
        <end position="232"/>
    </location>
</feature>
<evidence type="ECO:0000313" key="4">
    <source>
        <dbReference type="Proteomes" id="UP001515500"/>
    </source>
</evidence>
<feature type="compositionally biased region" description="Basic and acidic residues" evidence="2">
    <location>
        <begin position="210"/>
        <end position="232"/>
    </location>
</feature>
<proteinExistence type="predicted"/>
<dbReference type="InterPro" id="IPR054722">
    <property type="entry name" value="PolX-like_BBD"/>
</dbReference>
<dbReference type="GeneID" id="120258620"/>
<dbReference type="AlphaFoldDB" id="A0AB40B5F5"/>
<gene>
    <name evidence="5" type="primary">LOC120258620</name>
</gene>
<name>A0AB40B5F5_DIOCR</name>
<dbReference type="PANTHER" id="PTHR35317:SF38">
    <property type="entry name" value="RNA-DIRECTED DNA POLYMERASE"/>
    <property type="match status" value="1"/>
</dbReference>
<dbReference type="Pfam" id="PF22936">
    <property type="entry name" value="Pol_BBD"/>
    <property type="match status" value="1"/>
</dbReference>
<keyword evidence="4" id="KW-1185">Reference proteome</keyword>
<feature type="domain" description="Retrovirus-related Pol polyprotein from transposon TNT 1-94-like beta-barrel" evidence="3">
    <location>
        <begin position="297"/>
        <end position="348"/>
    </location>
</feature>
<evidence type="ECO:0000256" key="1">
    <source>
        <dbReference type="SAM" id="Coils"/>
    </source>
</evidence>
<keyword evidence="1" id="KW-0175">Coiled coil</keyword>
<organism evidence="4 5">
    <name type="scientific">Dioscorea cayennensis subsp. rotundata</name>
    <name type="common">White Guinea yam</name>
    <name type="synonym">Dioscorea rotundata</name>
    <dbReference type="NCBI Taxonomy" id="55577"/>
    <lineage>
        <taxon>Eukaryota</taxon>
        <taxon>Viridiplantae</taxon>
        <taxon>Streptophyta</taxon>
        <taxon>Embryophyta</taxon>
        <taxon>Tracheophyta</taxon>
        <taxon>Spermatophyta</taxon>
        <taxon>Magnoliopsida</taxon>
        <taxon>Liliopsida</taxon>
        <taxon>Dioscoreales</taxon>
        <taxon>Dioscoreaceae</taxon>
        <taxon>Dioscorea</taxon>
    </lineage>
</organism>
<dbReference type="PANTHER" id="PTHR35317">
    <property type="entry name" value="OS04G0629600 PROTEIN"/>
    <property type="match status" value="1"/>
</dbReference>
<protein>
    <submittedName>
        <fullName evidence="5">Uncharacterized protein LOC120258620</fullName>
    </submittedName>
</protein>
<evidence type="ECO:0000256" key="2">
    <source>
        <dbReference type="SAM" id="MobiDB-lite"/>
    </source>
</evidence>
<accession>A0AB40B5F5</accession>